<accession>A0AAE4YY90</accession>
<dbReference type="PROSITE" id="PS51257">
    <property type="entry name" value="PROKAR_LIPOPROTEIN"/>
    <property type="match status" value="1"/>
</dbReference>
<name>A0AAE4YY90_9HYPH</name>
<gene>
    <name evidence="1" type="ORF">GR217_33100</name>
</gene>
<evidence type="ECO:0008006" key="3">
    <source>
        <dbReference type="Google" id="ProtNLM"/>
    </source>
</evidence>
<comment type="caution">
    <text evidence="1">The sequence shown here is derived from an EMBL/GenBank/DDBJ whole genome shotgun (WGS) entry which is preliminary data.</text>
</comment>
<dbReference type="EMBL" id="WUFC01000041">
    <property type="protein sequence ID" value="NEI52458.1"/>
    <property type="molecule type" value="Genomic_DNA"/>
</dbReference>
<protein>
    <recommendedName>
        <fullName evidence="3">Lipoprotein</fullName>
    </recommendedName>
</protein>
<proteinExistence type="predicted"/>
<reference evidence="1 2" key="1">
    <citation type="submission" date="2019-12" db="EMBL/GenBank/DDBJ databases">
        <title>Rhizobium genotypes associated with high levels of biological nitrogen fixation by grain legumes in a temperate-maritime cropping system.</title>
        <authorList>
            <person name="Maluk M."/>
            <person name="Francesc Ferrando Molina F."/>
            <person name="Lopez Del Egido L."/>
            <person name="Lafos M."/>
            <person name="Langarica-Fuentes A."/>
            <person name="Gebre Yohannes G."/>
            <person name="Young M.W."/>
            <person name="Martin P."/>
            <person name="Gantlett R."/>
            <person name="Kenicer G."/>
            <person name="Hawes C."/>
            <person name="Begg G.S."/>
            <person name="Quilliam R.S."/>
            <person name="Squire G.R."/>
            <person name="Poole P.S."/>
            <person name="Young P.W."/>
            <person name="Iannetta P.M."/>
            <person name="James E.K."/>
        </authorList>
    </citation>
    <scope>NUCLEOTIDE SEQUENCE [LARGE SCALE GENOMIC DNA]</scope>
    <source>
        <strain evidence="1 2">JHI985</strain>
    </source>
</reference>
<sequence>MPNAQNRENGHLSALLPAVLLSCLLTLSCSDDVGHENVKRLEATDLYLYGENCSGPYWRFEGGGLFFHENGTVRNVLDKLALIPRSNDVLVVRSSSSSSSLTMVLTFSPDGLAKFTDVYLEPKPTDAQLSILNNKHGYTQIVSSIMKLPSIELCTRMRSTASF</sequence>
<dbReference type="AlphaFoldDB" id="A0AAE4YY90"/>
<evidence type="ECO:0000313" key="2">
    <source>
        <dbReference type="Proteomes" id="UP000661163"/>
    </source>
</evidence>
<dbReference type="Proteomes" id="UP000661163">
    <property type="component" value="Unassembled WGS sequence"/>
</dbReference>
<evidence type="ECO:0000313" key="1">
    <source>
        <dbReference type="EMBL" id="NEI52458.1"/>
    </source>
</evidence>
<dbReference type="RefSeq" id="WP_130785604.1">
    <property type="nucleotide sequence ID" value="NZ_SILB01000001.1"/>
</dbReference>
<organism evidence="1 2">
    <name type="scientific">Rhizobium ruizarguesonis</name>
    <dbReference type="NCBI Taxonomy" id="2081791"/>
    <lineage>
        <taxon>Bacteria</taxon>
        <taxon>Pseudomonadati</taxon>
        <taxon>Pseudomonadota</taxon>
        <taxon>Alphaproteobacteria</taxon>
        <taxon>Hyphomicrobiales</taxon>
        <taxon>Rhizobiaceae</taxon>
        <taxon>Rhizobium/Agrobacterium group</taxon>
        <taxon>Rhizobium</taxon>
    </lineage>
</organism>